<dbReference type="Gene3D" id="3.30.420.40">
    <property type="match status" value="2"/>
</dbReference>
<dbReference type="PROSITE" id="PS01036">
    <property type="entry name" value="HSP70_3"/>
    <property type="match status" value="1"/>
</dbReference>
<dbReference type="Proteomes" id="UP001241056">
    <property type="component" value="Unassembled WGS sequence"/>
</dbReference>
<dbReference type="PROSITE" id="PS00297">
    <property type="entry name" value="HSP70_1"/>
    <property type="match status" value="1"/>
</dbReference>
<dbReference type="PANTHER" id="PTHR19375">
    <property type="entry name" value="HEAT SHOCK PROTEIN 70KDA"/>
    <property type="match status" value="1"/>
</dbReference>
<dbReference type="PROSITE" id="PS00329">
    <property type="entry name" value="HSP70_2"/>
    <property type="match status" value="1"/>
</dbReference>
<keyword evidence="3 7" id="KW-0597">Phosphoprotein</keyword>
<dbReference type="CDD" id="cd10234">
    <property type="entry name" value="ASKHA_NBD_HSP70_DnaK-like"/>
    <property type="match status" value="1"/>
</dbReference>
<protein>
    <recommendedName>
        <fullName evidence="2 7">Chaperone protein DnaK</fullName>
    </recommendedName>
    <alternativeName>
        <fullName evidence="7">HSP70</fullName>
    </alternativeName>
    <alternativeName>
        <fullName evidence="7">Heat shock 70 kDa protein</fullName>
    </alternativeName>
    <alternativeName>
        <fullName evidence="7">Heat shock protein 70</fullName>
    </alternativeName>
</protein>
<feature type="modified residue" description="Phosphothreonine; by autocatalysis" evidence="7">
    <location>
        <position position="199"/>
    </location>
</feature>
<dbReference type="SUPFAM" id="SSF100934">
    <property type="entry name" value="Heat shock protein 70kD (HSP70), C-terminal subdomain"/>
    <property type="match status" value="1"/>
</dbReference>
<comment type="induction">
    <text evidence="7">By stress conditions e.g. heat shock.</text>
</comment>
<dbReference type="InterPro" id="IPR029048">
    <property type="entry name" value="HSP70_C_sf"/>
</dbReference>
<dbReference type="NCBIfam" id="TIGR02350">
    <property type="entry name" value="prok_dnaK"/>
    <property type="match status" value="1"/>
</dbReference>
<dbReference type="InterPro" id="IPR012725">
    <property type="entry name" value="Chaperone_DnaK"/>
</dbReference>
<evidence type="ECO:0000256" key="1">
    <source>
        <dbReference type="ARBA" id="ARBA00007381"/>
    </source>
</evidence>
<keyword evidence="4 7" id="KW-0547">Nucleotide-binding</keyword>
<dbReference type="NCBIfam" id="NF003520">
    <property type="entry name" value="PRK05183.1"/>
    <property type="match status" value="1"/>
</dbReference>
<evidence type="ECO:0000256" key="2">
    <source>
        <dbReference type="ARBA" id="ARBA00014415"/>
    </source>
</evidence>
<dbReference type="Gene3D" id="3.90.640.10">
    <property type="entry name" value="Actin, Chain A, domain 4"/>
    <property type="match status" value="1"/>
</dbReference>
<dbReference type="InterPro" id="IPR029047">
    <property type="entry name" value="HSP70_peptide-bd_sf"/>
</dbReference>
<evidence type="ECO:0000256" key="8">
    <source>
        <dbReference type="RuleBase" id="RU003322"/>
    </source>
</evidence>
<keyword evidence="7" id="KW-0143">Chaperone</keyword>
<dbReference type="Gene3D" id="2.60.34.10">
    <property type="entry name" value="Substrate Binding Domain Of DNAk, Chain A, domain 1"/>
    <property type="match status" value="1"/>
</dbReference>
<comment type="similarity">
    <text evidence="1 7 8">Belongs to the heat shock protein 70 family.</text>
</comment>
<dbReference type="RefSeq" id="WP_289410860.1">
    <property type="nucleotide sequence ID" value="NZ_JAUCDY010000008.1"/>
</dbReference>
<dbReference type="PRINTS" id="PR00301">
    <property type="entry name" value="HEATSHOCK70"/>
</dbReference>
<dbReference type="SUPFAM" id="SSF53067">
    <property type="entry name" value="Actin-like ATPase domain"/>
    <property type="match status" value="2"/>
</dbReference>
<evidence type="ECO:0000256" key="3">
    <source>
        <dbReference type="ARBA" id="ARBA00022553"/>
    </source>
</evidence>
<reference evidence="10 11" key="1">
    <citation type="submission" date="2023-06" db="EMBL/GenBank/DDBJ databases">
        <title>Thiopseudomonas sp. CY1220 draft genome sequence.</title>
        <authorList>
            <person name="Zhao G."/>
            <person name="An M."/>
        </authorList>
    </citation>
    <scope>NUCLEOTIDE SEQUENCE [LARGE SCALE GENOMIC DNA]</scope>
    <source>
        <strain evidence="10 11">CY1220</strain>
    </source>
</reference>
<dbReference type="Gene3D" id="1.20.1270.10">
    <property type="match status" value="1"/>
</dbReference>
<evidence type="ECO:0000256" key="9">
    <source>
        <dbReference type="SAM" id="MobiDB-lite"/>
    </source>
</evidence>
<evidence type="ECO:0000256" key="5">
    <source>
        <dbReference type="ARBA" id="ARBA00022840"/>
    </source>
</evidence>
<evidence type="ECO:0000256" key="4">
    <source>
        <dbReference type="ARBA" id="ARBA00022741"/>
    </source>
</evidence>
<dbReference type="InterPro" id="IPR018181">
    <property type="entry name" value="Heat_shock_70_CS"/>
</dbReference>
<keyword evidence="11" id="KW-1185">Reference proteome</keyword>
<dbReference type="EMBL" id="JAUCDY010000008">
    <property type="protein sequence ID" value="MDM7858195.1"/>
    <property type="molecule type" value="Genomic_DNA"/>
</dbReference>
<sequence>MSKIIGIDLGTTNSCVSVLENGVAKIIENAEGGRTTPSIIAYTNDGEILVGQSAKRQAVTNPQNTLYAVKRLIGRRYDEEVVQKDIKMVPYTIVKADNGDAWIDVKGEKMAPPQVSAEVLKKMKKTAEDYLGETVTEAVVTVPAYFNDSQRQATKDAGRIAGLDVKRIINEPTAAALAYGMDKAKGDRTIIVYDLGGGTFDVSVIEIAEIDGEHQFEVLATNGDTFLGGEDFDIRMIDYLVDEFKKESGMDLKGDPLAMQRLKEAAEKAKIELSSAQQTDVNLPYITADASGPKHLTVKVTRAKLESLVEDLVKRTLEPCRIALQDAGLDAKAINDVILVGGQTRMPLVQKTVADFFGTEARKDVNPDEAVAMGAAIQGAVLAGDVKDVLLLDVTPLTLGIETMGGVMTALIEKNTTIPTKKSQVFSTADDNQSAVTIHVLQGERKQAVQNKSLGKFDLTDIPPAPRGMPQIEVTFDIDANGILNVSAVDKATGKKQSIVIKANSGLSEEEIEQMVRDAEVNAEEDRKFEELVTARNQGDQLVHGTKKMLTEAADKMTADEKTAIEAALADLEEAVKGDDKDAINAKIEALSQASAPVAQKMYAEAEQAQGDAAQAGQADDADDVVDAEFEEVKDNDKK</sequence>
<keyword evidence="6 7" id="KW-0346">Stress response</keyword>
<evidence type="ECO:0000256" key="6">
    <source>
        <dbReference type="ARBA" id="ARBA00023016"/>
    </source>
</evidence>
<dbReference type="HAMAP" id="MF_00332">
    <property type="entry name" value="DnaK"/>
    <property type="match status" value="1"/>
</dbReference>
<dbReference type="Pfam" id="PF00012">
    <property type="entry name" value="HSP70"/>
    <property type="match status" value="1"/>
</dbReference>
<name>A0ABT7SPS9_9GAMM</name>
<dbReference type="SUPFAM" id="SSF100920">
    <property type="entry name" value="Heat shock protein 70kD (HSP70), peptide-binding domain"/>
    <property type="match status" value="1"/>
</dbReference>
<dbReference type="InterPro" id="IPR043129">
    <property type="entry name" value="ATPase_NBD"/>
</dbReference>
<feature type="region of interest" description="Disordered" evidence="9">
    <location>
        <begin position="604"/>
        <end position="625"/>
    </location>
</feature>
<proteinExistence type="evidence at transcript level"/>
<gene>
    <name evidence="7 10" type="primary">dnaK</name>
    <name evidence="10" type="ORF">QEZ41_07875</name>
</gene>
<organism evidence="10 11">
    <name type="scientific">Thiopseudomonas acetoxidans</name>
    <dbReference type="NCBI Taxonomy" id="3041622"/>
    <lineage>
        <taxon>Bacteria</taxon>
        <taxon>Pseudomonadati</taxon>
        <taxon>Pseudomonadota</taxon>
        <taxon>Gammaproteobacteria</taxon>
        <taxon>Pseudomonadales</taxon>
        <taxon>Pseudomonadaceae</taxon>
        <taxon>Thiopseudomonas</taxon>
    </lineage>
</organism>
<comment type="function">
    <text evidence="7">Acts as a chaperone.</text>
</comment>
<dbReference type="InterPro" id="IPR013126">
    <property type="entry name" value="Hsp_70_fam"/>
</dbReference>
<evidence type="ECO:0000256" key="7">
    <source>
        <dbReference type="HAMAP-Rule" id="MF_00332"/>
    </source>
</evidence>
<keyword evidence="5 7" id="KW-0067">ATP-binding</keyword>
<dbReference type="NCBIfam" id="NF001413">
    <property type="entry name" value="PRK00290.1"/>
    <property type="match status" value="1"/>
</dbReference>
<evidence type="ECO:0000313" key="11">
    <source>
        <dbReference type="Proteomes" id="UP001241056"/>
    </source>
</evidence>
<evidence type="ECO:0000313" key="10">
    <source>
        <dbReference type="EMBL" id="MDM7858195.1"/>
    </source>
</evidence>
<comment type="caution">
    <text evidence="10">The sequence shown here is derived from an EMBL/GenBank/DDBJ whole genome shotgun (WGS) entry which is preliminary data.</text>
</comment>
<feature type="compositionally biased region" description="Low complexity" evidence="9">
    <location>
        <begin position="605"/>
        <end position="619"/>
    </location>
</feature>
<accession>A0ABT7SPS9</accession>